<accession>A0AAE8FXK7</accession>
<dbReference type="EMBL" id="WNVG01000072">
    <property type="protein sequence ID" value="MDZ5033871.1"/>
    <property type="molecule type" value="Genomic_DNA"/>
</dbReference>
<name>A0AAE8FXK7_CLOPF</name>
<dbReference type="Proteomes" id="UP000273641">
    <property type="component" value="Unassembled WGS sequence"/>
</dbReference>
<evidence type="ECO:0000313" key="2">
    <source>
        <dbReference type="EMBL" id="RQN26731.1"/>
    </source>
</evidence>
<dbReference type="EMBL" id="RQNR01000001">
    <property type="protein sequence ID" value="RQN26731.1"/>
    <property type="molecule type" value="Genomic_DNA"/>
</dbReference>
<reference evidence="2 3" key="1">
    <citation type="submission" date="2018-11" db="EMBL/GenBank/DDBJ databases">
        <title>Draft genome sequences of potential pathogenic Clostridium perfringens from environmental surface water in the North West Province, South Africa.</title>
        <authorList>
            <person name="Fourie J.C.J."/>
            <person name="Sanko T.J."/>
            <person name="Bezuidenhout C."/>
            <person name="Mienie C."/>
            <person name="Adeleke R."/>
        </authorList>
    </citation>
    <scope>NUCLEOTIDE SEQUENCE [LARGE SCALE GENOMIC DNA]</scope>
    <source>
        <strain evidence="2 3">SC4-C13</strain>
    </source>
</reference>
<proteinExistence type="predicted"/>
<organism evidence="2 3">
    <name type="scientific">Clostridium perfringens</name>
    <dbReference type="NCBI Taxonomy" id="1502"/>
    <lineage>
        <taxon>Bacteria</taxon>
        <taxon>Bacillati</taxon>
        <taxon>Bacillota</taxon>
        <taxon>Clostridia</taxon>
        <taxon>Eubacteriales</taxon>
        <taxon>Clostridiaceae</taxon>
        <taxon>Clostridium</taxon>
    </lineage>
</organism>
<protein>
    <submittedName>
        <fullName evidence="2">Tim44 domain-containing protein</fullName>
    </submittedName>
</protein>
<gene>
    <name evidence="2" type="ORF">EHZ11_06190</name>
    <name evidence="1" type="ORF">GNF81_13980</name>
</gene>
<dbReference type="AlphaFoldDB" id="A0AAE8FXK7"/>
<reference evidence="1" key="2">
    <citation type="submission" date="2019-11" db="EMBL/GenBank/DDBJ databases">
        <title>Characterization of Clostridium perfringens isolates from swine manure treated agricultural soils.</title>
        <authorList>
            <person name="Wushke S.T."/>
        </authorList>
    </citation>
    <scope>NUCLEOTIDE SEQUENCE</scope>
    <source>
        <strain evidence="1">X15</strain>
    </source>
</reference>
<sequence>MKNLRKILSIMLILLFLIPSTTVLCRAGGGG</sequence>
<evidence type="ECO:0000313" key="1">
    <source>
        <dbReference type="EMBL" id="MDZ5033871.1"/>
    </source>
</evidence>
<feature type="non-terminal residue" evidence="2">
    <location>
        <position position="31"/>
    </location>
</feature>
<evidence type="ECO:0000313" key="3">
    <source>
        <dbReference type="Proteomes" id="UP000273641"/>
    </source>
</evidence>
<comment type="caution">
    <text evidence="2">The sequence shown here is derived from an EMBL/GenBank/DDBJ whole genome shotgun (WGS) entry which is preliminary data.</text>
</comment>
<dbReference type="Proteomes" id="UP001289066">
    <property type="component" value="Unassembled WGS sequence"/>
</dbReference>